<name>A0A4P9XL04_9FUNG</name>
<accession>A0A4P9XL04</accession>
<dbReference type="Proteomes" id="UP000271241">
    <property type="component" value="Unassembled WGS sequence"/>
</dbReference>
<protein>
    <submittedName>
        <fullName evidence="1">Uncharacterized protein</fullName>
    </submittedName>
</protein>
<gene>
    <name evidence="1" type="ORF">THASP1DRAFT_32205</name>
</gene>
<keyword evidence="2" id="KW-1185">Reference proteome</keyword>
<evidence type="ECO:0000313" key="2">
    <source>
        <dbReference type="Proteomes" id="UP000271241"/>
    </source>
</evidence>
<organism evidence="1 2">
    <name type="scientific">Thamnocephalis sphaerospora</name>
    <dbReference type="NCBI Taxonomy" id="78915"/>
    <lineage>
        <taxon>Eukaryota</taxon>
        <taxon>Fungi</taxon>
        <taxon>Fungi incertae sedis</taxon>
        <taxon>Zoopagomycota</taxon>
        <taxon>Zoopagomycotina</taxon>
        <taxon>Zoopagomycetes</taxon>
        <taxon>Zoopagales</taxon>
        <taxon>Sigmoideomycetaceae</taxon>
        <taxon>Thamnocephalis</taxon>
    </lineage>
</organism>
<proteinExistence type="predicted"/>
<evidence type="ECO:0000313" key="1">
    <source>
        <dbReference type="EMBL" id="RKP05970.1"/>
    </source>
</evidence>
<dbReference type="EMBL" id="KZ992987">
    <property type="protein sequence ID" value="RKP05970.1"/>
    <property type="molecule type" value="Genomic_DNA"/>
</dbReference>
<dbReference type="AlphaFoldDB" id="A0A4P9XL04"/>
<sequence>MPENLFVKNVAVVSQWLPAPQKQPMWLLEKPCWNGVGVEHAKIIDTQQGEYLVIRAGDDKLSAKTMSLYAWHFAALHRPPRVVADNQFIASLNVHQNWLIYQHSPSEDSEPPTVCVHDLNRNLSCSETLGISGYYCIMKATNSSMDFIQLQYGAIRLDSVVVAYKLWQVSLNHAAAPFKYRATGKREMFRLRGALARARRIDDSRFLLWAPLKNGEDEYDKPDPMETPSLVLLQISSGTLNVSLDEQWSSDVKAVGVWPIISRNMLCVDHKDATQTLLNLADGSVVHRVLLRCWYYSGLYPLESQWQSIPEDTEWDGPLTGVPGGAKVKESLNALVYGKGSRFTVIDYTGHSYRPKQKSPLAIEQLLARYIDVGKLTGGQRLMLTSMFS</sequence>
<reference evidence="2" key="1">
    <citation type="journal article" date="2018" name="Nat. Microbiol.">
        <title>Leveraging single-cell genomics to expand the fungal tree of life.</title>
        <authorList>
            <person name="Ahrendt S.R."/>
            <person name="Quandt C.A."/>
            <person name="Ciobanu D."/>
            <person name="Clum A."/>
            <person name="Salamov A."/>
            <person name="Andreopoulos B."/>
            <person name="Cheng J.F."/>
            <person name="Woyke T."/>
            <person name="Pelin A."/>
            <person name="Henrissat B."/>
            <person name="Reynolds N.K."/>
            <person name="Benny G.L."/>
            <person name="Smith M.E."/>
            <person name="James T.Y."/>
            <person name="Grigoriev I.V."/>
        </authorList>
    </citation>
    <scope>NUCLEOTIDE SEQUENCE [LARGE SCALE GENOMIC DNA]</scope>
    <source>
        <strain evidence="2">RSA 1356</strain>
    </source>
</reference>